<evidence type="ECO:0000259" key="3">
    <source>
        <dbReference type="PROSITE" id="PS50076"/>
    </source>
</evidence>
<dbReference type="PANTHER" id="PTHR24078:SF553">
    <property type="entry name" value="DNAJ HOMOLOG SUBFAMILY B MEMBER 5"/>
    <property type="match status" value="1"/>
</dbReference>
<dbReference type="CDD" id="cd06257">
    <property type="entry name" value="DnaJ"/>
    <property type="match status" value="1"/>
</dbReference>
<dbReference type="Pfam" id="PF00226">
    <property type="entry name" value="DnaJ"/>
    <property type="match status" value="1"/>
</dbReference>
<feature type="compositionally biased region" description="Low complexity" evidence="2">
    <location>
        <begin position="569"/>
        <end position="579"/>
    </location>
</feature>
<dbReference type="GO" id="GO:0005829">
    <property type="term" value="C:cytosol"/>
    <property type="evidence" value="ECO:0007669"/>
    <property type="project" value="TreeGrafter"/>
</dbReference>
<feature type="domain" description="J" evidence="3">
    <location>
        <begin position="95"/>
        <end position="165"/>
    </location>
</feature>
<dbReference type="InterPro" id="IPR036869">
    <property type="entry name" value="J_dom_sf"/>
</dbReference>
<dbReference type="InterPro" id="IPR018253">
    <property type="entry name" value="DnaJ_domain_CS"/>
</dbReference>
<name>A0AB34IV24_PRYPA</name>
<dbReference type="Pfam" id="PF01556">
    <property type="entry name" value="DnaJ_C"/>
    <property type="match status" value="1"/>
</dbReference>
<dbReference type="Gene3D" id="1.10.287.110">
    <property type="entry name" value="DnaJ domain"/>
    <property type="match status" value="1"/>
</dbReference>
<feature type="region of interest" description="Disordered" evidence="2">
    <location>
        <begin position="162"/>
        <end position="182"/>
    </location>
</feature>
<dbReference type="GO" id="GO:0006457">
    <property type="term" value="P:protein folding"/>
    <property type="evidence" value="ECO:0007669"/>
    <property type="project" value="InterPro"/>
</dbReference>
<dbReference type="SUPFAM" id="SSF49493">
    <property type="entry name" value="HSP40/DnaJ peptide-binding domain"/>
    <property type="match status" value="1"/>
</dbReference>
<reference evidence="4 5" key="1">
    <citation type="journal article" date="2024" name="Science">
        <title>Giant polyketide synthase enzymes in the biosynthesis of giant marine polyether toxins.</title>
        <authorList>
            <person name="Fallon T.R."/>
            <person name="Shende V.V."/>
            <person name="Wierzbicki I.H."/>
            <person name="Pendleton A.L."/>
            <person name="Watervoot N.F."/>
            <person name="Auber R.P."/>
            <person name="Gonzalez D.J."/>
            <person name="Wisecaver J.H."/>
            <person name="Moore B.S."/>
        </authorList>
    </citation>
    <scope>NUCLEOTIDE SEQUENCE [LARGE SCALE GENOMIC DNA]</scope>
    <source>
        <strain evidence="4 5">12B1</strain>
    </source>
</reference>
<feature type="compositionally biased region" description="Low complexity" evidence="2">
    <location>
        <begin position="588"/>
        <end position="604"/>
    </location>
</feature>
<evidence type="ECO:0000313" key="4">
    <source>
        <dbReference type="EMBL" id="KAL1507775.1"/>
    </source>
</evidence>
<dbReference type="InterPro" id="IPR001623">
    <property type="entry name" value="DnaJ_domain"/>
</dbReference>
<feature type="compositionally biased region" description="Basic and acidic residues" evidence="2">
    <location>
        <begin position="610"/>
        <end position="621"/>
    </location>
</feature>
<accession>A0AB34IV24</accession>
<comment type="caution">
    <text evidence="4">The sequence shown here is derived from an EMBL/GenBank/DDBJ whole genome shotgun (WGS) entry which is preliminary data.</text>
</comment>
<dbReference type="AlphaFoldDB" id="A0AB34IV24"/>
<dbReference type="InterPro" id="IPR051339">
    <property type="entry name" value="DnaJ_subfamily_B"/>
</dbReference>
<evidence type="ECO:0000313" key="5">
    <source>
        <dbReference type="Proteomes" id="UP001515480"/>
    </source>
</evidence>
<keyword evidence="1" id="KW-0143">Chaperone</keyword>
<keyword evidence="5" id="KW-1185">Reference proteome</keyword>
<dbReference type="PROSITE" id="PS50076">
    <property type="entry name" value="DNAJ_2"/>
    <property type="match status" value="1"/>
</dbReference>
<gene>
    <name evidence="4" type="ORF">AB1Y20_007385</name>
</gene>
<dbReference type="InterPro" id="IPR008971">
    <property type="entry name" value="HSP40/DnaJ_pept-bd"/>
</dbReference>
<dbReference type="GO" id="GO:0051087">
    <property type="term" value="F:protein-folding chaperone binding"/>
    <property type="evidence" value="ECO:0007669"/>
    <property type="project" value="TreeGrafter"/>
</dbReference>
<dbReference type="Proteomes" id="UP001515480">
    <property type="component" value="Unassembled WGS sequence"/>
</dbReference>
<dbReference type="InterPro" id="IPR002939">
    <property type="entry name" value="DnaJ_C"/>
</dbReference>
<dbReference type="EMBL" id="JBGBPQ010000017">
    <property type="protein sequence ID" value="KAL1507775.1"/>
    <property type="molecule type" value="Genomic_DNA"/>
</dbReference>
<protein>
    <recommendedName>
        <fullName evidence="3">J domain-containing protein</fullName>
    </recommendedName>
</protein>
<feature type="region of interest" description="Disordered" evidence="2">
    <location>
        <begin position="556"/>
        <end position="632"/>
    </location>
</feature>
<dbReference type="PROSITE" id="PS00636">
    <property type="entry name" value="DNAJ_1"/>
    <property type="match status" value="1"/>
</dbReference>
<dbReference type="PRINTS" id="PR00625">
    <property type="entry name" value="JDOMAIN"/>
</dbReference>
<dbReference type="SUPFAM" id="SSF46565">
    <property type="entry name" value="Chaperone J-domain"/>
    <property type="match status" value="1"/>
</dbReference>
<dbReference type="SMART" id="SM00271">
    <property type="entry name" value="DnaJ"/>
    <property type="match status" value="1"/>
</dbReference>
<evidence type="ECO:0000256" key="2">
    <source>
        <dbReference type="SAM" id="MobiDB-lite"/>
    </source>
</evidence>
<proteinExistence type="predicted"/>
<organism evidence="4 5">
    <name type="scientific">Prymnesium parvum</name>
    <name type="common">Toxic golden alga</name>
    <dbReference type="NCBI Taxonomy" id="97485"/>
    <lineage>
        <taxon>Eukaryota</taxon>
        <taxon>Haptista</taxon>
        <taxon>Haptophyta</taxon>
        <taxon>Prymnesiophyceae</taxon>
        <taxon>Prymnesiales</taxon>
        <taxon>Prymnesiaceae</taxon>
        <taxon>Prymnesium</taxon>
    </lineage>
</organism>
<dbReference type="Gene3D" id="2.60.260.20">
    <property type="entry name" value="Urease metallochaperone UreE, N-terminal domain"/>
    <property type="match status" value="1"/>
</dbReference>
<sequence length="853" mass="92683">MSSRNAIDLFDPEVARRHTQAELRAKMGGPVRFDPGRLDPSITASVQAKIMEALAIEGAKIRAREEERRKRDPTYRADAIDLSTANLKAYDKYVDYYARLEVDEFASALELKKAYMRLSLQLHPDKQSAATPAEAAALSRRFHEMTEAYEVLSDLPTRRQYDRERDKLDADSGAGLVDSGRMEKPPPTCVDVHVTLAELYRGVVKHVEFERKDFAGTKWERKSYASYLVKVNRGEYEGATVWFREEGDRGPFGKSDLVFVVKEVKHPTFERVGDDLWYMHPEAARAEQLLWAALVPTLTGEVALACGHTLFSLLGYDHSGVGEAIVDGCGMPLRDGTDASLRKSRGDLVVKFPITPPRGARRVLVTGLAPLPPLVLLTSCAGALRTQPLAALLATTVLPHFLARAAYDLSTPPPLHLRPPHSHRTPPHAVCLLLGKPAAAAAAAAGPVAQLRALLSHCIPRLAWRVLVAPRGLAACLLDDEASALASAAFVLVALPDEPRAPHEARAPPAAWRVAHRPAVRVRRAAASGAAVVGRVRAGEVVRGVLQPDGWLRLAPEGGAPRFVQTRPSAAEAAAWRASAEGRRSEEGATAPADSAAKSGAAPPLLVPAHPEDLTEDRDGLDSDAEEDDLPPQHLRRLDEEYLMYAPPPPPHAANPHPSHPFPPGCPSLRGSCREALEVLHEDAAAALHECHCRGGVIFAIDSACSLFGQPLAEQRPPPRREAHRAGAAPRAATISWPHLLDYHVGIQPPLDRDGHVSWRRLRGAASQAGLADGAHNFVAVGLPAGSVVAVLTAQRNALRPALGSAPPRKYSHRELQAWRARRDARKLRRRVEAERSKVLRELSQLESHGFAG</sequence>
<dbReference type="GO" id="GO:0051082">
    <property type="term" value="F:unfolded protein binding"/>
    <property type="evidence" value="ECO:0007669"/>
    <property type="project" value="InterPro"/>
</dbReference>
<evidence type="ECO:0000256" key="1">
    <source>
        <dbReference type="ARBA" id="ARBA00023186"/>
    </source>
</evidence>
<dbReference type="PANTHER" id="PTHR24078">
    <property type="entry name" value="DNAJ HOMOLOG SUBFAMILY C MEMBER"/>
    <property type="match status" value="1"/>
</dbReference>